<dbReference type="InterPro" id="IPR050272">
    <property type="entry name" value="Isochorismatase-like_hydrls"/>
</dbReference>
<dbReference type="PANTHER" id="PTHR43540">
    <property type="entry name" value="PEROXYUREIDOACRYLATE/UREIDOACRYLATE AMIDOHYDROLASE-RELATED"/>
    <property type="match status" value="1"/>
</dbReference>
<dbReference type="RefSeq" id="WP_330794631.1">
    <property type="nucleotide sequence ID" value="NZ_JAZEWV010000007.1"/>
</dbReference>
<protein>
    <submittedName>
        <fullName evidence="3">Isochorismatase family protein</fullName>
    </submittedName>
</protein>
<dbReference type="InterPro" id="IPR036380">
    <property type="entry name" value="Isochorismatase-like_sf"/>
</dbReference>
<dbReference type="PANTHER" id="PTHR43540:SF7">
    <property type="entry name" value="ISOCHORISMATASE FAMILY PROTEIN YECD"/>
    <property type="match status" value="1"/>
</dbReference>
<sequence>MTATTLDPRTALVVIDLQQGIVTLPTVHPAAEIVGRGAELAAAFRERGLPVVLVNVTGVAPGRTDGGPGGGASFPDGWTDLVAELDRQPGDITVSKQQWGAFYGTSLDLELRRLGVTQIVLAGISTSIGVESTARDAYEHGYHVTVATDAVTDTDADAHARAVGTIFPRLGETGSTAEILALLPAPAAAV</sequence>
<gene>
    <name evidence="3" type="ORF">V2S66_12125</name>
</gene>
<evidence type="ECO:0000256" key="1">
    <source>
        <dbReference type="ARBA" id="ARBA00022801"/>
    </source>
</evidence>
<keyword evidence="4" id="KW-1185">Reference proteome</keyword>
<dbReference type="Pfam" id="PF00857">
    <property type="entry name" value="Isochorismatase"/>
    <property type="match status" value="1"/>
</dbReference>
<evidence type="ECO:0000313" key="4">
    <source>
        <dbReference type="Proteomes" id="UP001344658"/>
    </source>
</evidence>
<dbReference type="EMBL" id="JAZEWV010000007">
    <property type="protein sequence ID" value="MEE4542712.1"/>
    <property type="molecule type" value="Genomic_DNA"/>
</dbReference>
<keyword evidence="1" id="KW-0378">Hydrolase</keyword>
<proteinExistence type="predicted"/>
<evidence type="ECO:0000259" key="2">
    <source>
        <dbReference type="Pfam" id="PF00857"/>
    </source>
</evidence>
<dbReference type="Proteomes" id="UP001344658">
    <property type="component" value="Unassembled WGS sequence"/>
</dbReference>
<dbReference type="InterPro" id="IPR000868">
    <property type="entry name" value="Isochorismatase-like_dom"/>
</dbReference>
<organism evidence="3 4">
    <name type="scientific">Actinacidiphila polyblastidii</name>
    <dbReference type="NCBI Taxonomy" id="3110430"/>
    <lineage>
        <taxon>Bacteria</taxon>
        <taxon>Bacillati</taxon>
        <taxon>Actinomycetota</taxon>
        <taxon>Actinomycetes</taxon>
        <taxon>Kitasatosporales</taxon>
        <taxon>Streptomycetaceae</taxon>
        <taxon>Actinacidiphila</taxon>
    </lineage>
</organism>
<accession>A0ABU7PBR1</accession>
<evidence type="ECO:0000313" key="3">
    <source>
        <dbReference type="EMBL" id="MEE4542712.1"/>
    </source>
</evidence>
<reference evidence="3 4" key="1">
    <citation type="submission" date="2023-12" db="EMBL/GenBank/DDBJ databases">
        <title>Streptomyces sp. V4-01.</title>
        <authorList>
            <person name="Somphong A."/>
            <person name="Phongsopitanun W."/>
        </authorList>
    </citation>
    <scope>NUCLEOTIDE SEQUENCE [LARGE SCALE GENOMIC DNA]</scope>
    <source>
        <strain evidence="3 4">V4-01</strain>
    </source>
</reference>
<dbReference type="SUPFAM" id="SSF52499">
    <property type="entry name" value="Isochorismatase-like hydrolases"/>
    <property type="match status" value="1"/>
</dbReference>
<name>A0ABU7PBR1_9ACTN</name>
<dbReference type="CDD" id="cd00431">
    <property type="entry name" value="cysteine_hydrolases"/>
    <property type="match status" value="1"/>
</dbReference>
<comment type="caution">
    <text evidence="3">The sequence shown here is derived from an EMBL/GenBank/DDBJ whole genome shotgun (WGS) entry which is preliminary data.</text>
</comment>
<dbReference type="Gene3D" id="3.40.50.850">
    <property type="entry name" value="Isochorismatase-like"/>
    <property type="match status" value="1"/>
</dbReference>
<feature type="domain" description="Isochorismatase-like" evidence="2">
    <location>
        <begin position="10"/>
        <end position="178"/>
    </location>
</feature>